<proteinExistence type="predicted"/>
<dbReference type="SUPFAM" id="SSF51197">
    <property type="entry name" value="Clavaminate synthase-like"/>
    <property type="match status" value="1"/>
</dbReference>
<dbReference type="Proteomes" id="UP000503462">
    <property type="component" value="Chromosome 1"/>
</dbReference>
<gene>
    <name evidence="1" type="ORF">AMS68_000301</name>
</gene>
<dbReference type="InterPro" id="IPR027443">
    <property type="entry name" value="IPNS-like_sf"/>
</dbReference>
<dbReference type="OrthoDB" id="438224at2759"/>
<dbReference type="EMBL" id="CP051139">
    <property type="protein sequence ID" value="QIW94783.1"/>
    <property type="molecule type" value="Genomic_DNA"/>
</dbReference>
<dbReference type="PANTHER" id="PTHR48420:SF1">
    <property type="entry name" value="NON-HAEM DIOXYGENASE N-TERMINAL DOMAIN-CONTAINING PROTEIN"/>
    <property type="match status" value="1"/>
</dbReference>
<reference evidence="1 2" key="1">
    <citation type="journal article" date="2016" name="Sci. Rep.">
        <title>Peltaster fructicola genome reveals evolution from an invasive phytopathogen to an ectophytic parasite.</title>
        <authorList>
            <person name="Xu C."/>
            <person name="Chen H."/>
            <person name="Gleason M.L."/>
            <person name="Xu J.R."/>
            <person name="Liu H."/>
            <person name="Zhang R."/>
            <person name="Sun G."/>
        </authorList>
    </citation>
    <scope>NUCLEOTIDE SEQUENCE [LARGE SCALE GENOMIC DNA]</scope>
    <source>
        <strain evidence="1 2">LNHT1506</strain>
    </source>
</reference>
<evidence type="ECO:0008006" key="3">
    <source>
        <dbReference type="Google" id="ProtNLM"/>
    </source>
</evidence>
<protein>
    <recommendedName>
        <fullName evidence="3">Non-haem dioxygenase N-terminal domain-containing protein</fullName>
    </recommendedName>
</protein>
<evidence type="ECO:0000313" key="2">
    <source>
        <dbReference type="Proteomes" id="UP000503462"/>
    </source>
</evidence>
<keyword evidence="2" id="KW-1185">Reference proteome</keyword>
<dbReference type="AlphaFoldDB" id="A0A6H0XJ92"/>
<evidence type="ECO:0000313" key="1">
    <source>
        <dbReference type="EMBL" id="QIW94783.1"/>
    </source>
</evidence>
<sequence>MASIIDNHPKAISVNLAELQDGSVSLETLERAFGPDSLGIILVRGLPQHFASLRHKMLSFSSYLANLPDKELAKLERPEAKYNAGWSCGKETLADGRYDTFKGSYYAQPIHNDALEQRARALYPDLVAFVAPNTWPDEAVLPGFRETFESLCRLIVDVAALVARACDRYGVARLDGYQPGTLENIVRQSVSTKARLLHYFPPPPEHSMARPDSAVASDDDWCATHTDLGALTGLTGQMFIDEDSHAPRRQPDGTLSELPEMQSHPDAKAGLWIKDRSGRTTQVDIPKDCLGFQTGMALQLITRGKFRAVPHFVRGAAPGKAGRIARNTLAVFTQPNLWEKVDETRDFATFAQEIINGTYGSTS</sequence>
<dbReference type="PANTHER" id="PTHR48420">
    <property type="entry name" value="NON-HAEM DIOXYGENASE N-TERMINAL DOMAIN-CONTAINING PROTEIN"/>
    <property type="match status" value="1"/>
</dbReference>
<accession>A0A6H0XJ92</accession>
<name>A0A6H0XJ92_9PEZI</name>
<dbReference type="Gene3D" id="2.60.120.330">
    <property type="entry name" value="B-lactam Antibiotic, Isopenicillin N Synthase, Chain"/>
    <property type="match status" value="1"/>
</dbReference>
<organism evidence="1 2">
    <name type="scientific">Peltaster fructicola</name>
    <dbReference type="NCBI Taxonomy" id="286661"/>
    <lineage>
        <taxon>Eukaryota</taxon>
        <taxon>Fungi</taxon>
        <taxon>Dikarya</taxon>
        <taxon>Ascomycota</taxon>
        <taxon>Pezizomycotina</taxon>
        <taxon>Dothideomycetes</taxon>
        <taxon>Dothideomycetes incertae sedis</taxon>
        <taxon>Peltaster</taxon>
    </lineage>
</organism>